<sequence length="399" mass="42237">MKVLFSAAPATGRSCAFLPLARAFAERGHQVAVLSAGVPHPALRQALARVRCTYLNTDPSGRMRVPAASEAAAVRLETCGERSLHLAGDWRPDLVINEPYDFTGVFVARALRRPLATVANGPAAPPEYTDALTRGVAGWFARHRLDPPALVPAGQWLINTRPEALGAWPVPPGVTALTLRPTDDAATVVPSSGRRPRVLVALGAHFGDRSTVHRVLGALTSGRHPELLVRERSLPPHSPLANRVSRAAFRPSADRFPGTATALVHGGSETVLNLLAQGVPLVVLPLGPGQFVEAVLTQRAGCGVALLVPPGRLRDLAPGHLRSVMAEVMGNPWYRSNAERVAAEIAAMPTAARVADQLATAVRGDRVRPTRLRPPGPDPGRAPRKAPPTAETPHAMTAS</sequence>
<dbReference type="InterPro" id="IPR010610">
    <property type="entry name" value="EryCIII-like_C"/>
</dbReference>
<evidence type="ECO:0000256" key="1">
    <source>
        <dbReference type="ARBA" id="ARBA00022679"/>
    </source>
</evidence>
<evidence type="ECO:0000313" key="6">
    <source>
        <dbReference type="Proteomes" id="UP001235712"/>
    </source>
</evidence>
<keyword evidence="1" id="KW-0808">Transferase</keyword>
<dbReference type="Pfam" id="PF21036">
    <property type="entry name" value="EryCIII-like_N"/>
    <property type="match status" value="1"/>
</dbReference>
<protein>
    <submittedName>
        <fullName evidence="5">UDP:flavonoid glycosyltransferase YjiC (YdhE family)</fullName>
    </submittedName>
</protein>
<feature type="domain" description="Erythromycin biosynthesis protein CIII-like C-terminal" evidence="3">
    <location>
        <begin position="231"/>
        <end position="358"/>
    </location>
</feature>
<dbReference type="Pfam" id="PF06722">
    <property type="entry name" value="EryCIII-like_C"/>
    <property type="match status" value="1"/>
</dbReference>
<reference evidence="5 6" key="1">
    <citation type="submission" date="2023-07" db="EMBL/GenBank/DDBJ databases">
        <title>Sequencing the genomes of 1000 actinobacteria strains.</title>
        <authorList>
            <person name="Klenk H.-P."/>
        </authorList>
    </citation>
    <scope>NUCLEOTIDE SEQUENCE [LARGE SCALE GENOMIC DNA]</scope>
    <source>
        <strain evidence="5 6">DSM 44388</strain>
    </source>
</reference>
<evidence type="ECO:0000256" key="2">
    <source>
        <dbReference type="SAM" id="MobiDB-lite"/>
    </source>
</evidence>
<keyword evidence="6" id="KW-1185">Reference proteome</keyword>
<dbReference type="Gene3D" id="3.40.50.2000">
    <property type="entry name" value="Glycogen Phosphorylase B"/>
    <property type="match status" value="2"/>
</dbReference>
<name>A0ABT9P5N6_9ACTN</name>
<organism evidence="5 6">
    <name type="scientific">Kineosporia succinea</name>
    <dbReference type="NCBI Taxonomy" id="84632"/>
    <lineage>
        <taxon>Bacteria</taxon>
        <taxon>Bacillati</taxon>
        <taxon>Actinomycetota</taxon>
        <taxon>Actinomycetes</taxon>
        <taxon>Kineosporiales</taxon>
        <taxon>Kineosporiaceae</taxon>
        <taxon>Kineosporia</taxon>
    </lineage>
</organism>
<evidence type="ECO:0000259" key="4">
    <source>
        <dbReference type="Pfam" id="PF21036"/>
    </source>
</evidence>
<feature type="region of interest" description="Disordered" evidence="2">
    <location>
        <begin position="363"/>
        <end position="399"/>
    </location>
</feature>
<dbReference type="InterPro" id="IPR048284">
    <property type="entry name" value="EryCIII-like_N"/>
</dbReference>
<dbReference type="EMBL" id="JAUSQZ010000001">
    <property type="protein sequence ID" value="MDP9827729.1"/>
    <property type="molecule type" value="Genomic_DNA"/>
</dbReference>
<dbReference type="SUPFAM" id="SSF53756">
    <property type="entry name" value="UDP-Glycosyltransferase/glycogen phosphorylase"/>
    <property type="match status" value="1"/>
</dbReference>
<dbReference type="RefSeq" id="WP_307244153.1">
    <property type="nucleotide sequence ID" value="NZ_JAUSQZ010000001.1"/>
</dbReference>
<evidence type="ECO:0000259" key="3">
    <source>
        <dbReference type="Pfam" id="PF06722"/>
    </source>
</evidence>
<accession>A0ABT9P5N6</accession>
<feature type="domain" description="Erythromycin biosynthesis protein CIII-like N-terminal" evidence="4">
    <location>
        <begin position="85"/>
        <end position="189"/>
    </location>
</feature>
<gene>
    <name evidence="5" type="ORF">J2S57_003478</name>
</gene>
<dbReference type="Proteomes" id="UP001235712">
    <property type="component" value="Unassembled WGS sequence"/>
</dbReference>
<proteinExistence type="predicted"/>
<comment type="caution">
    <text evidence="5">The sequence shown here is derived from an EMBL/GenBank/DDBJ whole genome shotgun (WGS) entry which is preliminary data.</text>
</comment>
<evidence type="ECO:0000313" key="5">
    <source>
        <dbReference type="EMBL" id="MDP9827729.1"/>
    </source>
</evidence>